<accession>A0ABS8C113</accession>
<dbReference type="SMART" id="SM00953">
    <property type="entry name" value="RES"/>
    <property type="match status" value="1"/>
</dbReference>
<dbReference type="Proteomes" id="UP000633814">
    <property type="component" value="Unassembled WGS sequence"/>
</dbReference>
<sequence length="159" mass="17676">MSAKNTVQLYRLVHQQWAAQAFDGEGAYLYGGRWNNKGQRCIYTAGSEALAVLEILVHLNNRAALRQYRLFQLSVDSSAVLQLSQENLPANWRAQPAGADTARLGDDWLQQKASLALAVPSVLAPRETNILLNPQHSQFKGCLSSLVELEFMPDPRLTL</sequence>
<feature type="domain" description="RES" evidence="1">
    <location>
        <begin position="21"/>
        <end position="146"/>
    </location>
</feature>
<dbReference type="EMBL" id="JAEINI020000002">
    <property type="protein sequence ID" value="MCB5226012.1"/>
    <property type="molecule type" value="Genomic_DNA"/>
</dbReference>
<reference evidence="2 3" key="1">
    <citation type="submission" date="2021-10" db="EMBL/GenBank/DDBJ databases">
        <title>Alishewanella koreense sp. nov. isolated from seawater of southwestern coast in South Korea and the proposal for the reclassification of Rheinheimera perlucida and Rheinheimera tuosuensis as Arsukibacterium perlucida and Arsukibacterium tuosuensis.</title>
        <authorList>
            <person name="Kim K.H."/>
            <person name="Ruan W."/>
            <person name="Kim K.R."/>
            <person name="Baek J.H."/>
            <person name="Jeon C.O."/>
        </authorList>
    </citation>
    <scope>NUCLEOTIDE SEQUENCE [LARGE SCALE GENOMIC DNA]</scope>
    <source>
        <strain evidence="2 3">16-MA</strain>
    </source>
</reference>
<gene>
    <name evidence="2" type="ORF">JAO78_004215</name>
</gene>
<protein>
    <submittedName>
        <fullName evidence="2">RES domain-containing protein</fullName>
    </submittedName>
</protein>
<proteinExistence type="predicted"/>
<evidence type="ECO:0000313" key="2">
    <source>
        <dbReference type="EMBL" id="MCB5226012.1"/>
    </source>
</evidence>
<keyword evidence="3" id="KW-1185">Reference proteome</keyword>
<dbReference type="RefSeq" id="WP_226750106.1">
    <property type="nucleotide sequence ID" value="NZ_JAEINI020000002.1"/>
</dbReference>
<comment type="caution">
    <text evidence="2">The sequence shown here is derived from an EMBL/GenBank/DDBJ whole genome shotgun (WGS) entry which is preliminary data.</text>
</comment>
<evidence type="ECO:0000313" key="3">
    <source>
        <dbReference type="Proteomes" id="UP000633814"/>
    </source>
</evidence>
<dbReference type="Pfam" id="PF08808">
    <property type="entry name" value="RES"/>
    <property type="match status" value="1"/>
</dbReference>
<organism evidence="2 3">
    <name type="scientific">Alishewanella maricola</name>
    <dbReference type="NCBI Taxonomy" id="2795740"/>
    <lineage>
        <taxon>Bacteria</taxon>
        <taxon>Pseudomonadati</taxon>
        <taxon>Pseudomonadota</taxon>
        <taxon>Gammaproteobacteria</taxon>
        <taxon>Alteromonadales</taxon>
        <taxon>Alteromonadaceae</taxon>
        <taxon>Alishewanella</taxon>
    </lineage>
</organism>
<evidence type="ECO:0000259" key="1">
    <source>
        <dbReference type="SMART" id="SM00953"/>
    </source>
</evidence>
<dbReference type="InterPro" id="IPR014914">
    <property type="entry name" value="RES_dom"/>
</dbReference>
<name>A0ABS8C113_9ALTE</name>